<dbReference type="Gene3D" id="3.40.1590.10">
    <property type="entry name" value="NMB0488-like"/>
    <property type="match status" value="1"/>
</dbReference>
<comment type="caution">
    <text evidence="1">The sequence shown here is derived from an EMBL/GenBank/DDBJ whole genome shotgun (WGS) entry which is preliminary data.</text>
</comment>
<dbReference type="Proteomes" id="UP000295606">
    <property type="component" value="Unassembled WGS sequence"/>
</dbReference>
<dbReference type="Pfam" id="PF07262">
    <property type="entry name" value="CdiI"/>
    <property type="match status" value="1"/>
</dbReference>
<proteinExistence type="predicted"/>
<reference evidence="1 2" key="1">
    <citation type="submission" date="2019-03" db="EMBL/GenBank/DDBJ databases">
        <title>Paraburkholderia sp. isolated from native Mimosa gymnas in Guartela State Park, Brazil.</title>
        <authorList>
            <person name="Paulitsch F."/>
            <person name="Hungria M."/>
            <person name="Delamuta J.R.M."/>
            <person name="Ribeiro R.A."/>
            <person name="Dall'Agnol R."/>
            <person name="Silva J.S.B."/>
        </authorList>
    </citation>
    <scope>NUCLEOTIDE SEQUENCE [LARGE SCALE GENOMIC DNA]</scope>
    <source>
        <strain evidence="1 2">CNPSo 3008</strain>
    </source>
</reference>
<evidence type="ECO:0000313" key="1">
    <source>
        <dbReference type="EMBL" id="TDG02328.1"/>
    </source>
</evidence>
<dbReference type="AlphaFoldDB" id="A0A4R5L459"/>
<dbReference type="SUPFAM" id="SSF160207">
    <property type="entry name" value="NMB0488-like"/>
    <property type="match status" value="1"/>
</dbReference>
<dbReference type="EMBL" id="SMOD01000066">
    <property type="protein sequence ID" value="TDG02328.1"/>
    <property type="molecule type" value="Genomic_DNA"/>
</dbReference>
<dbReference type="RefSeq" id="WP_133190380.1">
    <property type="nucleotide sequence ID" value="NZ_SMOD01000066.1"/>
</dbReference>
<organism evidence="1 2">
    <name type="scientific">Paraburkholderia guartelaensis</name>
    <dbReference type="NCBI Taxonomy" id="2546446"/>
    <lineage>
        <taxon>Bacteria</taxon>
        <taxon>Pseudomonadati</taxon>
        <taxon>Pseudomonadota</taxon>
        <taxon>Betaproteobacteria</taxon>
        <taxon>Burkholderiales</taxon>
        <taxon>Burkholderiaceae</taxon>
        <taxon>Paraburkholderia</taxon>
    </lineage>
</organism>
<dbReference type="InterPro" id="IPR037891">
    <property type="entry name" value="Cdil-like_sf"/>
</dbReference>
<gene>
    <name evidence="1" type="ORF">E1N52_40255</name>
</gene>
<protein>
    <submittedName>
        <fullName evidence="1">DUF1436 family protein</fullName>
    </submittedName>
</protein>
<dbReference type="CDD" id="cd13445">
    <property type="entry name" value="CDI_inhibitor_EC869_like"/>
    <property type="match status" value="1"/>
</dbReference>
<evidence type="ECO:0000313" key="2">
    <source>
        <dbReference type="Proteomes" id="UP000295606"/>
    </source>
</evidence>
<dbReference type="InterPro" id="IPR009888">
    <property type="entry name" value="CdiI_Proteobact"/>
</dbReference>
<accession>A0A4R5L459</accession>
<name>A0A4R5L459_9BURK</name>
<sequence length="164" mass="18217">MASEPIWKSRVTAKSNEKFICLVPQSGYRLAMAEPMAAEYVFAPDTHDDVLGEAVRSALAESRFLSLDEANVLRLTADSRYVEWVRSLTDRYGYRSKQALFKNMRSCSIVITGSELVLSPSHHDKLDSWSRAKGDGIEDVTLPFDSPPIDIGAALRLAFSRCTG</sequence>
<dbReference type="OrthoDB" id="8613487at2"/>